<dbReference type="SMART" id="SM01411">
    <property type="entry name" value="Ephrin_rec_like"/>
    <property type="match status" value="1"/>
</dbReference>
<sequence length="1626" mass="180779">MYNSQRKFLLLFLLIVFVLFNCCSASLPKCTLVVSKTGNDTNNCEEYDNACLTIERAMGLSKDGDVICVYEGTYYIAKTISLTSQTLVSIKGPQKTIIDASSGRKCLVVDGDYSPTVDGFTFQNCQSDDSTNAGSLTFRCATTSPKPKLQNSVIQYSTGQIAGGVYVENCAVSFLNIEILDNQANSESGESSGGLYCSTNVNNQKTNLQFSNVVIANNINAKNKLTNNIGAGQNCNVNSNRLNNCGTCSNGGNCLPNGYCECLQGSSLPSPDCKYCPPGSYSNAVNSTSCLLCDPNYYNEKQGNSRCSPCPDSTTNKGKGNTECTPTKITGGITLLFHNSTSLQLQFDLSKNVFPISGFHVWYQQVGDDQWEIENLLPIQNIIYLNGLISGSYNVKICGWNDQGDGIFSDTMQFKTLPATVPLQITKIYSIQPTTPSSFKFGWGEPNNGGNTILSYQILYRKANHQQWKEINITNDSSMAKNYNLTDLLSGEYDIEMSSANAIGQSEYSLEHSFWTSNAVPPNAITNINLKDRSSSSLTIGWGIPWNGGKQISNYELKYCPIEKKTDSCDNINWQTINFDNTNETIYEIKNLLSGYYIVILRAENGITPNPDFSGEFVFETRNTTVPGEVSNVQVVGFTSSSITINWDKTDQGGSKIFNYRIWYNSSYIDSNVAFNFYTLSNLKSGYYAISIQAQNDVGFGNHSKKIICSTDGPQLPGKVSNLKKLAGDDDSLKISWDTPQNYGEKITNYQINYTCIDCDNFSLKNNGDDDDDNNNHNHNHNHNNNHPYGKVDQTETLVWNEIRTGNDSTSILINNLQKQKNYDISIIAYNSVGWSNHWSNLLKVKTDDSTTPDKITPNPTVAERGSTFITVNWTKPADGGSPLTHYWFYWKNIAGDGEYISIKIDVNDLESLQYTITKRENGTYEIVICAENINGIGAKSNPLIVQTLPPTVPSVPLNPRQYDSSSSTVNMLWEFPKSDGGSQITNFDFVFTSTTHEGFKIPFTSQKTVFYLAKGLLSGNYNVSMSSVNAIGKGESVDFKVVTMPPKKPSPIEGLQTISGTSTTIIISWTQPQNNGDKILDYIIEWKGVNDLHYQNTTFYASDAIIFQLPNLISGDYQIKLSSRNSIGTSLPSCVNASTSAATVPGQVRDIKKKDVTSSSIQIEWEVPNNGGRKIEKYEINYFLNSDNVDDFYYDYYNDNDNGTIIYSDQNSAVIKDLLSGNYSIEIKAMNEIGASREWSQMIDIATNPPTLPGEISSIHSIIYRRKILFNWAEPDNGGSKILNYNITCRNDKKSYLTNSTMFTIHDLSPNTNYNFDIYAINEQGNGAVTVFHNKTGSPYPGTVAYCMSLQTTSISIVLRWQLDDPDPVTFSVRVTNNEKTISGIKLNYLALDGLLPNVNYGFQIQAQIGEYKGNWSQTFYFKTAKYKPAQVKNIKIKSVESDSVSFSWDGPRNNGYPIDYYNIQVFDKKDDNPIIKTSEKLSITINALKASTTYYIKIHAHNYEGDGTDSDAKKFITKANPDKKENLGLLIGISIAAVGVVLLAGASYYYWRRRKVIKVNPNVMVYSIDGGDSSGSDDFLDEKQQVEEQFISNLINDTINSEKVQFYNDFDDDQVDETTHLLSD</sequence>
<reference evidence="6" key="1">
    <citation type="submission" date="2022-08" db="EMBL/GenBank/DDBJ databases">
        <title>Novel sulfate-reducing endosymbionts in the free-living metamonad Anaeramoeba.</title>
        <authorList>
            <person name="Jerlstrom-Hultqvist J."/>
            <person name="Cepicka I."/>
            <person name="Gallot-Lavallee L."/>
            <person name="Salas-Leiva D."/>
            <person name="Curtis B.A."/>
            <person name="Zahonova K."/>
            <person name="Pipaliya S."/>
            <person name="Dacks J."/>
            <person name="Roger A.J."/>
        </authorList>
    </citation>
    <scope>NUCLEOTIDE SEQUENCE</scope>
    <source>
        <strain evidence="6">Schooner1</strain>
    </source>
</reference>
<feature type="signal peptide" evidence="4">
    <location>
        <begin position="1"/>
        <end position="25"/>
    </location>
</feature>
<dbReference type="InterPro" id="IPR050964">
    <property type="entry name" value="Striated_Muscle_Regulatory"/>
</dbReference>
<dbReference type="InterPro" id="IPR011641">
    <property type="entry name" value="Tyr-kin_ephrin_A/B_rcpt-like"/>
</dbReference>
<evidence type="ECO:0000313" key="7">
    <source>
        <dbReference type="Proteomes" id="UP001150062"/>
    </source>
</evidence>
<evidence type="ECO:0000256" key="3">
    <source>
        <dbReference type="SAM" id="Phobius"/>
    </source>
</evidence>
<dbReference type="SUPFAM" id="SSF49265">
    <property type="entry name" value="Fibronectin type III"/>
    <property type="match status" value="7"/>
</dbReference>
<dbReference type="InterPro" id="IPR003961">
    <property type="entry name" value="FN3_dom"/>
</dbReference>
<dbReference type="Proteomes" id="UP001150062">
    <property type="component" value="Unassembled WGS sequence"/>
</dbReference>
<proteinExistence type="predicted"/>
<dbReference type="CDD" id="cd00063">
    <property type="entry name" value="FN3"/>
    <property type="match status" value="11"/>
</dbReference>
<dbReference type="Pfam" id="PF00041">
    <property type="entry name" value="fn3"/>
    <property type="match status" value="9"/>
</dbReference>
<evidence type="ECO:0000256" key="2">
    <source>
        <dbReference type="SAM" id="MobiDB-lite"/>
    </source>
</evidence>
<feature type="domain" description="Fibronectin type-III" evidence="5">
    <location>
        <begin position="956"/>
        <end position="1048"/>
    </location>
</feature>
<dbReference type="InterPro" id="IPR013783">
    <property type="entry name" value="Ig-like_fold"/>
</dbReference>
<dbReference type="PANTHER" id="PTHR13817">
    <property type="entry name" value="TITIN"/>
    <property type="match status" value="1"/>
</dbReference>
<evidence type="ECO:0000259" key="5">
    <source>
        <dbReference type="PROSITE" id="PS50853"/>
    </source>
</evidence>
<accession>A0ABQ8YD07</accession>
<dbReference type="Gene3D" id="2.10.50.10">
    <property type="entry name" value="Tumor Necrosis Factor Receptor, subunit A, domain 2"/>
    <property type="match status" value="1"/>
</dbReference>
<evidence type="ECO:0000256" key="1">
    <source>
        <dbReference type="ARBA" id="ARBA00022737"/>
    </source>
</evidence>
<keyword evidence="3" id="KW-0812">Transmembrane</keyword>
<dbReference type="PANTHER" id="PTHR13817:SF166">
    <property type="entry name" value="NEURONAL IGCAM-RELATED"/>
    <property type="match status" value="1"/>
</dbReference>
<feature type="region of interest" description="Disordered" evidence="2">
    <location>
        <begin position="770"/>
        <end position="791"/>
    </location>
</feature>
<keyword evidence="3" id="KW-0472">Membrane</keyword>
<evidence type="ECO:0000313" key="6">
    <source>
        <dbReference type="EMBL" id="KAJ6242444.1"/>
    </source>
</evidence>
<feature type="domain" description="Fibronectin type-III" evidence="5">
    <location>
        <begin position="629"/>
        <end position="714"/>
    </location>
</feature>
<protein>
    <submittedName>
        <fullName evidence="6">Tenascin c</fullName>
    </submittedName>
</protein>
<organism evidence="6 7">
    <name type="scientific">Anaeramoeba flamelloides</name>
    <dbReference type="NCBI Taxonomy" id="1746091"/>
    <lineage>
        <taxon>Eukaryota</taxon>
        <taxon>Metamonada</taxon>
        <taxon>Anaeramoebidae</taxon>
        <taxon>Anaeramoeba</taxon>
    </lineage>
</organism>
<feature type="domain" description="Fibronectin type-III" evidence="5">
    <location>
        <begin position="325"/>
        <end position="419"/>
    </location>
</feature>
<dbReference type="Pfam" id="PF07699">
    <property type="entry name" value="Ephrin_rec_like"/>
    <property type="match status" value="1"/>
</dbReference>
<dbReference type="InterPro" id="IPR011050">
    <property type="entry name" value="Pectin_lyase_fold/virulence"/>
</dbReference>
<feature type="domain" description="Fibronectin type-III" evidence="5">
    <location>
        <begin position="1049"/>
        <end position="1147"/>
    </location>
</feature>
<feature type="transmembrane region" description="Helical" evidence="3">
    <location>
        <begin position="1529"/>
        <end position="1553"/>
    </location>
</feature>
<keyword evidence="3" id="KW-1133">Transmembrane helix</keyword>
<dbReference type="InterPro" id="IPR036116">
    <property type="entry name" value="FN3_sf"/>
</dbReference>
<keyword evidence="7" id="KW-1185">Reference proteome</keyword>
<dbReference type="EMBL" id="JAOAOG010000175">
    <property type="protein sequence ID" value="KAJ6242444.1"/>
    <property type="molecule type" value="Genomic_DNA"/>
</dbReference>
<name>A0ABQ8YD07_9EUKA</name>
<evidence type="ECO:0000256" key="4">
    <source>
        <dbReference type="SAM" id="SignalP"/>
    </source>
</evidence>
<feature type="domain" description="Fibronectin type-III" evidence="5">
    <location>
        <begin position="421"/>
        <end position="519"/>
    </location>
</feature>
<feature type="domain" description="Fibronectin type-III" evidence="5">
    <location>
        <begin position="1432"/>
        <end position="1522"/>
    </location>
</feature>
<dbReference type="InterPro" id="IPR009030">
    <property type="entry name" value="Growth_fac_rcpt_cys_sf"/>
</dbReference>
<comment type="caution">
    <text evidence="6">The sequence shown here is derived from an EMBL/GenBank/DDBJ whole genome shotgun (WGS) entry which is preliminary data.</text>
</comment>
<feature type="domain" description="Fibronectin type-III" evidence="5">
    <location>
        <begin position="856"/>
        <end position="951"/>
    </location>
</feature>
<keyword evidence="1" id="KW-0677">Repeat</keyword>
<feature type="domain" description="Fibronectin type-III" evidence="5">
    <location>
        <begin position="524"/>
        <end position="624"/>
    </location>
</feature>
<keyword evidence="4" id="KW-0732">Signal</keyword>
<dbReference type="SUPFAM" id="SSF57184">
    <property type="entry name" value="Growth factor receptor domain"/>
    <property type="match status" value="1"/>
</dbReference>
<dbReference type="PROSITE" id="PS50853">
    <property type="entry name" value="FN3"/>
    <property type="match status" value="10"/>
</dbReference>
<dbReference type="Gene3D" id="2.60.40.10">
    <property type="entry name" value="Immunoglobulins"/>
    <property type="match status" value="12"/>
</dbReference>
<dbReference type="SMART" id="SM00060">
    <property type="entry name" value="FN3"/>
    <property type="match status" value="12"/>
</dbReference>
<gene>
    <name evidence="6" type="ORF">M0813_22582</name>
</gene>
<dbReference type="SUPFAM" id="SSF51126">
    <property type="entry name" value="Pectin lyase-like"/>
    <property type="match status" value="1"/>
</dbReference>
<feature type="domain" description="Fibronectin type-III" evidence="5">
    <location>
        <begin position="1148"/>
        <end position="1249"/>
    </location>
</feature>
<feature type="domain" description="Fibronectin type-III" evidence="5">
    <location>
        <begin position="1250"/>
        <end position="1342"/>
    </location>
</feature>
<feature type="chain" id="PRO_5047088199" evidence="4">
    <location>
        <begin position="26"/>
        <end position="1626"/>
    </location>
</feature>